<accession>A0ABN7ED41</accession>
<reference evidence="2" key="1">
    <citation type="journal article" date="2020" name="Sci. Rep.">
        <title>Chromosome-scale genome assembly for the duckweed Spirodela intermedia, integrating cytogenetic maps, PacBio and Oxford Nanopore libraries.</title>
        <authorList>
            <person name="Hoang P.T.N."/>
            <person name="Fiebig A."/>
            <person name="Novak P."/>
            <person name="Macas J."/>
            <person name="Cao H.X."/>
            <person name="Stepanenko A."/>
            <person name="Chen G."/>
            <person name="Borisjuk N."/>
            <person name="Scholz U."/>
            <person name="Schubert I."/>
        </authorList>
    </citation>
    <scope>NUCLEOTIDE SEQUENCE [LARGE SCALE GENOMIC DNA]</scope>
</reference>
<organism evidence="1 2">
    <name type="scientific">Spirodela intermedia</name>
    <name type="common">Intermediate duckweed</name>
    <dbReference type="NCBI Taxonomy" id="51605"/>
    <lineage>
        <taxon>Eukaryota</taxon>
        <taxon>Viridiplantae</taxon>
        <taxon>Streptophyta</taxon>
        <taxon>Embryophyta</taxon>
        <taxon>Tracheophyta</taxon>
        <taxon>Spermatophyta</taxon>
        <taxon>Magnoliopsida</taxon>
        <taxon>Liliopsida</taxon>
        <taxon>Araceae</taxon>
        <taxon>Lemnoideae</taxon>
        <taxon>Spirodela</taxon>
    </lineage>
</organism>
<sequence>MGRQIVFGGCNLRSRKKVTLWLSGGCHSTEMSWMEEVATRLPADRPLPDNGLAFTLSTYFSASVFLCTIFDNENDVSHPPSLNLMSQLDSS</sequence>
<protein>
    <submittedName>
        <fullName evidence="1">Uncharacterized protein</fullName>
    </submittedName>
</protein>
<evidence type="ECO:0000313" key="1">
    <source>
        <dbReference type="EMBL" id="CAA6675827.1"/>
    </source>
</evidence>
<name>A0ABN7ED41_SPIIN</name>
<evidence type="ECO:0000313" key="2">
    <source>
        <dbReference type="Proteomes" id="UP001189122"/>
    </source>
</evidence>
<gene>
    <name evidence="1" type="ORF">SI7747_UN022169</name>
</gene>
<dbReference type="EMBL" id="CACRZD030000413">
    <property type="protein sequence ID" value="CAA6675827.1"/>
    <property type="molecule type" value="Genomic_DNA"/>
</dbReference>
<keyword evidence="2" id="KW-1185">Reference proteome</keyword>
<comment type="caution">
    <text evidence="1">The sequence shown here is derived from an EMBL/GenBank/DDBJ whole genome shotgun (WGS) entry which is preliminary data.</text>
</comment>
<dbReference type="Proteomes" id="UP001189122">
    <property type="component" value="Unassembled WGS sequence"/>
</dbReference>
<proteinExistence type="predicted"/>